<protein>
    <submittedName>
        <fullName evidence="2">Uncharacterized protein</fullName>
    </submittedName>
</protein>
<dbReference type="Proteomes" id="UP000198215">
    <property type="component" value="Chromosome I"/>
</dbReference>
<evidence type="ECO:0000256" key="1">
    <source>
        <dbReference type="SAM" id="MobiDB-lite"/>
    </source>
</evidence>
<accession>A0A1C5JPV2</accession>
<keyword evidence="3" id="KW-1185">Reference proteome</keyword>
<dbReference type="EMBL" id="LT607753">
    <property type="protein sequence ID" value="SCG72513.1"/>
    <property type="molecule type" value="Genomic_DNA"/>
</dbReference>
<feature type="region of interest" description="Disordered" evidence="1">
    <location>
        <begin position="201"/>
        <end position="266"/>
    </location>
</feature>
<evidence type="ECO:0000313" key="2">
    <source>
        <dbReference type="EMBL" id="SCG72513.1"/>
    </source>
</evidence>
<proteinExistence type="predicted"/>
<gene>
    <name evidence="2" type="ORF">GA0070614_5013</name>
</gene>
<dbReference type="AlphaFoldDB" id="A0A1C5JPV2"/>
<reference evidence="3" key="1">
    <citation type="submission" date="2016-06" db="EMBL/GenBank/DDBJ databases">
        <authorList>
            <person name="Varghese N."/>
            <person name="Submissions Spin"/>
        </authorList>
    </citation>
    <scope>NUCLEOTIDE SEQUENCE [LARGE SCALE GENOMIC DNA]</scope>
    <source>
        <strain evidence="3">DSM 45161</strain>
    </source>
</reference>
<feature type="region of interest" description="Disordered" evidence="1">
    <location>
        <begin position="106"/>
        <end position="150"/>
    </location>
</feature>
<name>A0A1C5JPV2_9ACTN</name>
<evidence type="ECO:0000313" key="3">
    <source>
        <dbReference type="Proteomes" id="UP000198215"/>
    </source>
</evidence>
<sequence length="266" mass="26500">MNAHRMDQETVERLLVGPAVDPQDGPASLVRLLAAVRAAPHPAELRGEAAAMQAFQRARAGAPLPVRAPSTRTGVLAGLAGLKVALAALAVAATGGVALAAVTGTLPGQPERDDPGTRPSAAPVPTASATAGADPSGSPAATDAPPSSPTASILGLCRAYRADAGDNPGRTLENPVFTDLITTAGGRNKVAAYCERAIRDAQSPGAATDRGDATPTAGSSRRPTQHATGAPTAPPTSAPPVPTEPPVPAGKPTLPAPDRTDPPRPD</sequence>
<dbReference type="OrthoDB" id="3405601at2"/>
<feature type="compositionally biased region" description="Low complexity" evidence="1">
    <location>
        <begin position="119"/>
        <end position="150"/>
    </location>
</feature>
<feature type="compositionally biased region" description="Pro residues" evidence="1">
    <location>
        <begin position="232"/>
        <end position="249"/>
    </location>
</feature>
<dbReference type="RefSeq" id="WP_157745081.1">
    <property type="nucleotide sequence ID" value="NZ_LT607753.1"/>
</dbReference>
<organism evidence="2 3">
    <name type="scientific">Micromonospora coxensis</name>
    <dbReference type="NCBI Taxonomy" id="356852"/>
    <lineage>
        <taxon>Bacteria</taxon>
        <taxon>Bacillati</taxon>
        <taxon>Actinomycetota</taxon>
        <taxon>Actinomycetes</taxon>
        <taxon>Micromonosporales</taxon>
        <taxon>Micromonosporaceae</taxon>
        <taxon>Micromonospora</taxon>
    </lineage>
</organism>